<reference evidence="1" key="1">
    <citation type="submission" date="2020-08" db="EMBL/GenBank/DDBJ databases">
        <title>Sulfitobacter aestuariivivens sp. nov., isolated from a tidal flat.</title>
        <authorList>
            <person name="Park S."/>
            <person name="Yoon J.-H."/>
        </authorList>
    </citation>
    <scope>NUCLEOTIDE SEQUENCE</scope>
    <source>
        <strain evidence="1">TSTF-M16</strain>
    </source>
</reference>
<organism evidence="1 2">
    <name type="scientific">Sulfitobacter aestuariivivens</name>
    <dbReference type="NCBI Taxonomy" id="2766981"/>
    <lineage>
        <taxon>Bacteria</taxon>
        <taxon>Pseudomonadati</taxon>
        <taxon>Pseudomonadota</taxon>
        <taxon>Alphaproteobacteria</taxon>
        <taxon>Rhodobacterales</taxon>
        <taxon>Roseobacteraceae</taxon>
        <taxon>Sulfitobacter</taxon>
    </lineage>
</organism>
<dbReference type="AlphaFoldDB" id="A0A927D5T1"/>
<sequence>MSEDEPQARLDFKSPEEFRLTCHQLAMRLHYLNRVAMGECGFTWQVAETLERLGATFEEQRDDPTVQALYGDGYTPGKLGREELAAGLHALMYPDKDDT</sequence>
<dbReference type="Proteomes" id="UP000635142">
    <property type="component" value="Unassembled WGS sequence"/>
</dbReference>
<evidence type="ECO:0000313" key="2">
    <source>
        <dbReference type="Proteomes" id="UP000635142"/>
    </source>
</evidence>
<name>A0A927D5T1_9RHOB</name>
<comment type="caution">
    <text evidence="1">The sequence shown here is derived from an EMBL/GenBank/DDBJ whole genome shotgun (WGS) entry which is preliminary data.</text>
</comment>
<dbReference type="RefSeq" id="WP_191074907.1">
    <property type="nucleotide sequence ID" value="NZ_JACTAG010000001.1"/>
</dbReference>
<keyword evidence="2" id="KW-1185">Reference proteome</keyword>
<dbReference type="EMBL" id="JACTAG010000001">
    <property type="protein sequence ID" value="MBD3663992.1"/>
    <property type="molecule type" value="Genomic_DNA"/>
</dbReference>
<evidence type="ECO:0000313" key="1">
    <source>
        <dbReference type="EMBL" id="MBD3663992.1"/>
    </source>
</evidence>
<protein>
    <submittedName>
        <fullName evidence="1">Uncharacterized protein</fullName>
    </submittedName>
</protein>
<gene>
    <name evidence="1" type="ORF">H9Q16_08675</name>
</gene>
<accession>A0A927D5T1</accession>
<proteinExistence type="predicted"/>